<feature type="signal peptide" evidence="1">
    <location>
        <begin position="1"/>
        <end position="26"/>
    </location>
</feature>
<dbReference type="AlphaFoldDB" id="A0A0K2GI16"/>
<dbReference type="EMBL" id="CP011801">
    <property type="protein sequence ID" value="ALA60613.1"/>
    <property type="molecule type" value="Genomic_DNA"/>
</dbReference>
<sequence length="160" mass="17423">MMEVFRRWVKVSVGISLLVGASLTLAGPAESGQFYERHGVAIDGFDPVAYFEDHKAVKGLPSLSHVYKGSTFLFASPAHLAVFVQTPERFTPQFGGFCAYGVAEGVKAAIAGDIWEVVEGKLYLNHDSMVQAKWKTGRSALLRAAQAKWPEVESSADVYP</sequence>
<organism evidence="2 3">
    <name type="scientific">Nitrospira moscoviensis</name>
    <dbReference type="NCBI Taxonomy" id="42253"/>
    <lineage>
        <taxon>Bacteria</taxon>
        <taxon>Pseudomonadati</taxon>
        <taxon>Nitrospirota</taxon>
        <taxon>Nitrospiria</taxon>
        <taxon>Nitrospirales</taxon>
        <taxon>Nitrospiraceae</taxon>
        <taxon>Nitrospira</taxon>
    </lineage>
</organism>
<evidence type="ECO:0000256" key="1">
    <source>
        <dbReference type="SAM" id="SignalP"/>
    </source>
</evidence>
<proteinExistence type="predicted"/>
<gene>
    <name evidence="2" type="ORF">NITMOv2_4234</name>
</gene>
<dbReference type="RefSeq" id="WP_238590399.1">
    <property type="nucleotide sequence ID" value="NZ_CP011801.1"/>
</dbReference>
<dbReference type="PATRIC" id="fig|42253.5.peg.4179"/>
<dbReference type="Proteomes" id="UP000069205">
    <property type="component" value="Chromosome"/>
</dbReference>
<reference evidence="2 3" key="1">
    <citation type="journal article" date="2015" name="Proc. Natl. Acad. Sci. U.S.A.">
        <title>Expanded metabolic versatility of ubiquitous nitrite-oxidizing bacteria from the genus Nitrospira.</title>
        <authorList>
            <person name="Koch H."/>
            <person name="Lucker S."/>
            <person name="Albertsen M."/>
            <person name="Kitzinger K."/>
            <person name="Herbold C."/>
            <person name="Spieck E."/>
            <person name="Nielsen P.H."/>
            <person name="Wagner M."/>
            <person name="Daims H."/>
        </authorList>
    </citation>
    <scope>NUCLEOTIDE SEQUENCE [LARGE SCALE GENOMIC DNA]</scope>
    <source>
        <strain evidence="2 3">NSP M-1</strain>
    </source>
</reference>
<evidence type="ECO:0008006" key="4">
    <source>
        <dbReference type="Google" id="ProtNLM"/>
    </source>
</evidence>
<evidence type="ECO:0000313" key="3">
    <source>
        <dbReference type="Proteomes" id="UP000069205"/>
    </source>
</evidence>
<protein>
    <recommendedName>
        <fullName evidence="4">YHS domain-containing protein</fullName>
    </recommendedName>
</protein>
<dbReference type="NCBIfam" id="NF041384">
    <property type="entry name" value="YHS_seleno_dom"/>
    <property type="match status" value="1"/>
</dbReference>
<dbReference type="STRING" id="42253.NITMOv2_4234"/>
<dbReference type="KEGG" id="nmv:NITMOv2_4234"/>
<accession>A0A0K2GI16</accession>
<name>A0A0K2GI16_NITMO</name>
<evidence type="ECO:0000313" key="2">
    <source>
        <dbReference type="EMBL" id="ALA60613.1"/>
    </source>
</evidence>
<feature type="chain" id="PRO_5005477007" description="YHS domain-containing protein" evidence="1">
    <location>
        <begin position="27"/>
        <end position="160"/>
    </location>
</feature>
<keyword evidence="1" id="KW-0732">Signal</keyword>
<keyword evidence="3" id="KW-1185">Reference proteome</keyword>